<reference evidence="1 2" key="1">
    <citation type="submission" date="2019-11" db="EMBL/GenBank/DDBJ databases">
        <authorList>
            <person name="Li X."/>
        </authorList>
    </citation>
    <scope>NUCLEOTIDE SEQUENCE [LARGE SCALE GENOMIC DNA]</scope>
    <source>
        <strain evidence="1 2">L9</strain>
    </source>
</reference>
<evidence type="ECO:0000313" key="1">
    <source>
        <dbReference type="EMBL" id="MUK89938.1"/>
    </source>
</evidence>
<sequence length="131" mass="15357">MKIIKKVLIKQIITEKSKDKLKAKFMETKMRLEQECQQLLFEQRKLQNKPGVSKQDISARFQQEIKNRKEKVKLIDFKMDQLDMLAIGSEIVEKEVEALVEVSVGSHWNEIMEQTAIVIKDDVVVRIDNSR</sequence>
<dbReference type="Pfam" id="PF11068">
    <property type="entry name" value="YlqD"/>
    <property type="match status" value="1"/>
</dbReference>
<proteinExistence type="predicted"/>
<comment type="caution">
    <text evidence="1">The sequence shown here is derived from an EMBL/GenBank/DDBJ whole genome shotgun (WGS) entry which is preliminary data.</text>
</comment>
<gene>
    <name evidence="1" type="ORF">GMD78_16325</name>
</gene>
<dbReference type="Gene3D" id="6.10.140.1110">
    <property type="match status" value="1"/>
</dbReference>
<dbReference type="EMBL" id="WOCA01000015">
    <property type="protein sequence ID" value="MUK89938.1"/>
    <property type="molecule type" value="Genomic_DNA"/>
</dbReference>
<dbReference type="AlphaFoldDB" id="A0A6N8FQP8"/>
<dbReference type="RefSeq" id="WP_343042396.1">
    <property type="nucleotide sequence ID" value="NZ_WOCA01000015.1"/>
</dbReference>
<accession>A0A6N8FQP8</accession>
<dbReference type="InterPro" id="IPR021297">
    <property type="entry name" value="YlqD"/>
</dbReference>
<keyword evidence="2" id="KW-1185">Reference proteome</keyword>
<evidence type="ECO:0000313" key="2">
    <source>
        <dbReference type="Proteomes" id="UP000469125"/>
    </source>
</evidence>
<organism evidence="1 2">
    <name type="scientific">Ornithinibacillus caprae</name>
    <dbReference type="NCBI Taxonomy" id="2678566"/>
    <lineage>
        <taxon>Bacteria</taxon>
        <taxon>Bacillati</taxon>
        <taxon>Bacillota</taxon>
        <taxon>Bacilli</taxon>
        <taxon>Bacillales</taxon>
        <taxon>Bacillaceae</taxon>
        <taxon>Ornithinibacillus</taxon>
    </lineage>
</organism>
<protein>
    <recommendedName>
        <fullName evidence="3">YlqD protein</fullName>
    </recommendedName>
</protein>
<dbReference type="Proteomes" id="UP000469125">
    <property type="component" value="Unassembled WGS sequence"/>
</dbReference>
<evidence type="ECO:0008006" key="3">
    <source>
        <dbReference type="Google" id="ProtNLM"/>
    </source>
</evidence>
<name>A0A6N8FQP8_9BACI</name>